<comment type="subcellular location">
    <subcellularLocation>
        <location evidence="1">Cell membrane</location>
        <topology evidence="1">Peripheral membrane protein</topology>
    </subcellularLocation>
</comment>
<keyword evidence="7" id="KW-0472">Membrane</keyword>
<proteinExistence type="predicted"/>
<accession>A0A5C5Z083</accession>
<dbReference type="RefSeq" id="WP_146395660.1">
    <property type="nucleotide sequence ID" value="NZ_SJPJ01000001.1"/>
</dbReference>
<dbReference type="InterPro" id="IPR038729">
    <property type="entry name" value="Rad50/SbcC_AAA"/>
</dbReference>
<reference evidence="9 10" key="1">
    <citation type="submission" date="2019-02" db="EMBL/GenBank/DDBJ databases">
        <title>Deep-cultivation of Planctomycetes and their phenomic and genomic characterization uncovers novel biology.</title>
        <authorList>
            <person name="Wiegand S."/>
            <person name="Jogler M."/>
            <person name="Boedeker C."/>
            <person name="Pinto D."/>
            <person name="Vollmers J."/>
            <person name="Rivas-Marin E."/>
            <person name="Kohn T."/>
            <person name="Peeters S.H."/>
            <person name="Heuer A."/>
            <person name="Rast P."/>
            <person name="Oberbeckmann S."/>
            <person name="Bunk B."/>
            <person name="Jeske O."/>
            <person name="Meyerdierks A."/>
            <person name="Storesund J.E."/>
            <person name="Kallscheuer N."/>
            <person name="Luecker S."/>
            <person name="Lage O.M."/>
            <person name="Pohl T."/>
            <person name="Merkel B.J."/>
            <person name="Hornburger P."/>
            <person name="Mueller R.-W."/>
            <person name="Bruemmer F."/>
            <person name="Labrenz M."/>
            <person name="Spormann A.M."/>
            <person name="Op Den Camp H."/>
            <person name="Overmann J."/>
            <person name="Amann R."/>
            <person name="Jetten M.S.M."/>
            <person name="Mascher T."/>
            <person name="Medema M.H."/>
            <person name="Devos D.P."/>
            <person name="Kaster A.-K."/>
            <person name="Ovreas L."/>
            <person name="Rohde M."/>
            <person name="Galperin M.Y."/>
            <person name="Jogler C."/>
        </authorList>
    </citation>
    <scope>NUCLEOTIDE SEQUENCE [LARGE SCALE GENOMIC DNA]</scope>
    <source>
        <strain evidence="9 10">CA13</strain>
    </source>
</reference>
<dbReference type="InterPro" id="IPR027417">
    <property type="entry name" value="P-loop_NTPase"/>
</dbReference>
<dbReference type="OrthoDB" id="9784297at2"/>
<dbReference type="SUPFAM" id="SSF52540">
    <property type="entry name" value="P-loop containing nucleoside triphosphate hydrolases"/>
    <property type="match status" value="1"/>
</dbReference>
<dbReference type="Pfam" id="PF13476">
    <property type="entry name" value="AAA_23"/>
    <property type="match status" value="1"/>
</dbReference>
<dbReference type="PANTHER" id="PTHR42771:SF2">
    <property type="entry name" value="IRON(3+)-HYDROXAMATE IMPORT ATP-BINDING PROTEIN FHUC"/>
    <property type="match status" value="1"/>
</dbReference>
<keyword evidence="2" id="KW-0813">Transport</keyword>
<evidence type="ECO:0000259" key="8">
    <source>
        <dbReference type="SMART" id="SM00382"/>
    </source>
</evidence>
<keyword evidence="4" id="KW-0410">Iron transport</keyword>
<dbReference type="GO" id="GO:0005886">
    <property type="term" value="C:plasma membrane"/>
    <property type="evidence" value="ECO:0007669"/>
    <property type="project" value="UniProtKB-SubCell"/>
</dbReference>
<dbReference type="SMART" id="SM00382">
    <property type="entry name" value="AAA"/>
    <property type="match status" value="1"/>
</dbReference>
<evidence type="ECO:0000256" key="1">
    <source>
        <dbReference type="ARBA" id="ARBA00004202"/>
    </source>
</evidence>
<dbReference type="Pfam" id="PF13175">
    <property type="entry name" value="AAA_15"/>
    <property type="match status" value="1"/>
</dbReference>
<dbReference type="EMBL" id="SJPJ01000001">
    <property type="protein sequence ID" value="TWT80550.1"/>
    <property type="molecule type" value="Genomic_DNA"/>
</dbReference>
<dbReference type="InterPro" id="IPR041685">
    <property type="entry name" value="AAA_GajA/Old/RecF-like"/>
</dbReference>
<dbReference type="GO" id="GO:0016887">
    <property type="term" value="F:ATP hydrolysis activity"/>
    <property type="evidence" value="ECO:0007669"/>
    <property type="project" value="InterPro"/>
</dbReference>
<evidence type="ECO:0000313" key="10">
    <source>
        <dbReference type="Proteomes" id="UP000315010"/>
    </source>
</evidence>
<comment type="caution">
    <text evidence="9">The sequence shown here is derived from an EMBL/GenBank/DDBJ whole genome shotgun (WGS) entry which is preliminary data.</text>
</comment>
<dbReference type="InterPro" id="IPR051535">
    <property type="entry name" value="Siderophore_ABC-ATPase"/>
</dbReference>
<dbReference type="InterPro" id="IPR003593">
    <property type="entry name" value="AAA+_ATPase"/>
</dbReference>
<dbReference type="Proteomes" id="UP000315010">
    <property type="component" value="Unassembled WGS sequence"/>
</dbReference>
<protein>
    <submittedName>
        <fullName evidence="9">Recombination protein F</fullName>
    </submittedName>
</protein>
<dbReference type="PANTHER" id="PTHR42771">
    <property type="entry name" value="IRON(3+)-HYDROXAMATE IMPORT ATP-BINDING PROTEIN FHUC"/>
    <property type="match status" value="1"/>
</dbReference>
<dbReference type="AlphaFoldDB" id="A0A5C5Z083"/>
<evidence type="ECO:0000256" key="2">
    <source>
        <dbReference type="ARBA" id="ARBA00022448"/>
    </source>
</evidence>
<evidence type="ECO:0000256" key="5">
    <source>
        <dbReference type="ARBA" id="ARBA00023004"/>
    </source>
</evidence>
<gene>
    <name evidence="9" type="ORF">CA13_19950</name>
</gene>
<name>A0A5C5Z083_9BACT</name>
<dbReference type="GO" id="GO:0006826">
    <property type="term" value="P:iron ion transport"/>
    <property type="evidence" value="ECO:0007669"/>
    <property type="project" value="UniProtKB-KW"/>
</dbReference>
<evidence type="ECO:0000256" key="6">
    <source>
        <dbReference type="ARBA" id="ARBA00023065"/>
    </source>
</evidence>
<organism evidence="9 10">
    <name type="scientific">Novipirellula herctigrandis</name>
    <dbReference type="NCBI Taxonomy" id="2527986"/>
    <lineage>
        <taxon>Bacteria</taxon>
        <taxon>Pseudomonadati</taxon>
        <taxon>Planctomycetota</taxon>
        <taxon>Planctomycetia</taxon>
        <taxon>Pirellulales</taxon>
        <taxon>Pirellulaceae</taxon>
        <taxon>Novipirellula</taxon>
    </lineage>
</organism>
<dbReference type="GO" id="GO:0006302">
    <property type="term" value="P:double-strand break repair"/>
    <property type="evidence" value="ECO:0007669"/>
    <property type="project" value="InterPro"/>
</dbReference>
<keyword evidence="5" id="KW-0408">Iron</keyword>
<keyword evidence="6" id="KW-0406">Ion transport</keyword>
<evidence type="ECO:0000313" key="9">
    <source>
        <dbReference type="EMBL" id="TWT80550.1"/>
    </source>
</evidence>
<sequence>MRTLKRGVTPGPFIESVILDRSRIYDPFHYAFNLPSLKTFTKLELHPKVTFFVGENGSGKSTMLEAIAIANGLNAEGGSRNMMFATRESHSELHKALKLRRYHALVPDAWFVRAESLFNVATEIENLGVGNSYGDKSLHEQSHGEAFMTLVENRFGQGLYFLDEPEAALSPQRQLEFLILLDSIVGQESQLIIATHSPIIMSYPNSRIYSFGESGIQPIAYVDTEHYRVTKSFLENPQRMLSHLLRDE</sequence>
<evidence type="ECO:0000256" key="4">
    <source>
        <dbReference type="ARBA" id="ARBA00022496"/>
    </source>
</evidence>
<evidence type="ECO:0000256" key="7">
    <source>
        <dbReference type="ARBA" id="ARBA00023136"/>
    </source>
</evidence>
<keyword evidence="3" id="KW-1003">Cell membrane</keyword>
<keyword evidence="10" id="KW-1185">Reference proteome</keyword>
<feature type="domain" description="AAA+ ATPase" evidence="8">
    <location>
        <begin position="46"/>
        <end position="230"/>
    </location>
</feature>
<evidence type="ECO:0000256" key="3">
    <source>
        <dbReference type="ARBA" id="ARBA00022475"/>
    </source>
</evidence>
<dbReference type="Gene3D" id="3.40.50.300">
    <property type="entry name" value="P-loop containing nucleotide triphosphate hydrolases"/>
    <property type="match status" value="2"/>
</dbReference>